<sequence>MTANTTPEQLLEPADAAPPRRRYLADWVFGRWLKDPEDEPRTWQHDAHRAYLAQQPLRARALLYFLAVTVIALVVWSALAEIDEVTRGQGKVIPSRKVQVIQSQDGGVVTEILVREGDIVEKGQLLVRLDQTRSESSLRESQAELQAMLVKAARLRAAVRGEAFEPLGEWRQQVPEIVDEELALFESGKAQLAVDKEIASEQLLQRREELSEVTARSRQLGRSLELVRQEMSVTRPMVQTGAVSQVEILRLEREVNRLDGEYAQAQAQVKRIRSAITEAERKVTEVEIEFANEARTQLTETLARINGLRAAGTGLSDRVSQTEVRSPVKGTVKQLYFNTIGGVVLPGKEIVEVVPLDDTLLLEVRIRPKDIAFLVPGQEALVKFTAYDFVVYGGLEGVVEHIGADTIMDEEGNPFYEVNVRTEESTIGEDLPIIPGMTVETDILTGKKTILAYLMKPVLRAKQYAMTER</sequence>
<evidence type="ECO:0000313" key="14">
    <source>
        <dbReference type="Proteomes" id="UP000321039"/>
    </source>
</evidence>
<keyword evidence="7 9" id="KW-1133">Transmembrane helix</keyword>
<dbReference type="PRINTS" id="PR01490">
    <property type="entry name" value="RTXTOXIND"/>
</dbReference>
<dbReference type="InterPro" id="IPR058781">
    <property type="entry name" value="HH_AprE-like"/>
</dbReference>
<protein>
    <recommendedName>
        <fullName evidence="9">Membrane fusion protein (MFP) family protein</fullName>
    </recommendedName>
</protein>
<evidence type="ECO:0000256" key="5">
    <source>
        <dbReference type="ARBA" id="ARBA00022519"/>
    </source>
</evidence>
<dbReference type="Pfam" id="PF25994">
    <property type="entry name" value="HH_AprE"/>
    <property type="match status" value="1"/>
</dbReference>
<reference evidence="13 14" key="1">
    <citation type="submission" date="2019-08" db="EMBL/GenBank/DDBJ databases">
        <title>Parahaliea maris sp. nov., isolated from the surface seawater.</title>
        <authorList>
            <person name="Liu Y."/>
        </authorList>
    </citation>
    <scope>NUCLEOTIDE SEQUENCE [LARGE SCALE GENOMIC DNA]</scope>
    <source>
        <strain evidence="13 14">HSLHS9</strain>
    </source>
</reference>
<evidence type="ECO:0000256" key="7">
    <source>
        <dbReference type="ARBA" id="ARBA00022989"/>
    </source>
</evidence>
<dbReference type="PANTHER" id="PTHR30386">
    <property type="entry name" value="MEMBRANE FUSION SUBUNIT OF EMRAB-TOLC MULTIDRUG EFFLUX PUMP"/>
    <property type="match status" value="1"/>
</dbReference>
<evidence type="ECO:0000256" key="9">
    <source>
        <dbReference type="RuleBase" id="RU365093"/>
    </source>
</evidence>
<dbReference type="Gene3D" id="2.40.30.170">
    <property type="match status" value="1"/>
</dbReference>
<evidence type="ECO:0000259" key="12">
    <source>
        <dbReference type="Pfam" id="PF26002"/>
    </source>
</evidence>
<proteinExistence type="inferred from homology"/>
<comment type="caution">
    <text evidence="13">The sequence shown here is derived from an EMBL/GenBank/DDBJ whole genome shotgun (WGS) entry which is preliminary data.</text>
</comment>
<dbReference type="GO" id="GO:0005886">
    <property type="term" value="C:plasma membrane"/>
    <property type="evidence" value="ECO:0007669"/>
    <property type="project" value="UniProtKB-SubCell"/>
</dbReference>
<dbReference type="GO" id="GO:0009306">
    <property type="term" value="P:protein secretion"/>
    <property type="evidence" value="ECO:0007669"/>
    <property type="project" value="InterPro"/>
</dbReference>
<dbReference type="Gene3D" id="2.40.50.100">
    <property type="match status" value="1"/>
</dbReference>
<keyword evidence="6 9" id="KW-0812">Transmembrane</keyword>
<organism evidence="13 14">
    <name type="scientific">Parahaliea maris</name>
    <dbReference type="NCBI Taxonomy" id="2716870"/>
    <lineage>
        <taxon>Bacteria</taxon>
        <taxon>Pseudomonadati</taxon>
        <taxon>Pseudomonadota</taxon>
        <taxon>Gammaproteobacteria</taxon>
        <taxon>Cellvibrionales</taxon>
        <taxon>Halieaceae</taxon>
        <taxon>Parahaliea</taxon>
    </lineage>
</organism>
<keyword evidence="10" id="KW-0175">Coiled coil</keyword>
<keyword evidence="8 9" id="KW-0472">Membrane</keyword>
<feature type="domain" description="AprE-like long alpha-helical hairpin" evidence="11">
    <location>
        <begin position="135"/>
        <end position="317"/>
    </location>
</feature>
<dbReference type="Pfam" id="PF26002">
    <property type="entry name" value="Beta-barrel_AprE"/>
    <property type="match status" value="1"/>
</dbReference>
<dbReference type="PROSITE" id="PS00543">
    <property type="entry name" value="HLYD_FAMILY"/>
    <property type="match status" value="1"/>
</dbReference>
<feature type="domain" description="AprE-like beta-barrel" evidence="12">
    <location>
        <begin position="360"/>
        <end position="446"/>
    </location>
</feature>
<dbReference type="InterPro" id="IPR010129">
    <property type="entry name" value="T1SS_HlyD"/>
</dbReference>
<evidence type="ECO:0000256" key="2">
    <source>
        <dbReference type="ARBA" id="ARBA00009477"/>
    </source>
</evidence>
<keyword evidence="4 9" id="KW-1003">Cell membrane</keyword>
<name>A0A5C8ZPA9_9GAMM</name>
<comment type="subcellular location">
    <subcellularLocation>
        <location evidence="1 9">Cell inner membrane</location>
        <topology evidence="1 9">Single-pass membrane protein</topology>
    </subcellularLocation>
</comment>
<dbReference type="AlphaFoldDB" id="A0A5C8ZPA9"/>
<dbReference type="SUPFAM" id="SSF111369">
    <property type="entry name" value="HlyD-like secretion proteins"/>
    <property type="match status" value="1"/>
</dbReference>
<comment type="similarity">
    <text evidence="2 9">Belongs to the membrane fusion protein (MFP) (TC 8.A.1) family.</text>
</comment>
<feature type="coiled-coil region" evidence="10">
    <location>
        <begin position="248"/>
        <end position="296"/>
    </location>
</feature>
<gene>
    <name evidence="13" type="ORF">FV139_19965</name>
</gene>
<evidence type="ECO:0000256" key="4">
    <source>
        <dbReference type="ARBA" id="ARBA00022475"/>
    </source>
</evidence>
<dbReference type="EMBL" id="VRZA01000010">
    <property type="protein sequence ID" value="TXS89572.1"/>
    <property type="molecule type" value="Genomic_DNA"/>
</dbReference>
<keyword evidence="3 9" id="KW-0813">Transport</keyword>
<keyword evidence="14" id="KW-1185">Reference proteome</keyword>
<dbReference type="Proteomes" id="UP000321039">
    <property type="component" value="Unassembled WGS sequence"/>
</dbReference>
<evidence type="ECO:0000259" key="11">
    <source>
        <dbReference type="Pfam" id="PF25994"/>
    </source>
</evidence>
<evidence type="ECO:0000256" key="8">
    <source>
        <dbReference type="ARBA" id="ARBA00023136"/>
    </source>
</evidence>
<accession>A0A5C8ZPA9</accession>
<dbReference type="InterPro" id="IPR050739">
    <property type="entry name" value="MFP"/>
</dbReference>
<dbReference type="PANTHER" id="PTHR30386:SF26">
    <property type="entry name" value="TRANSPORT PROTEIN COMB"/>
    <property type="match status" value="1"/>
</dbReference>
<dbReference type="NCBIfam" id="TIGR01843">
    <property type="entry name" value="type_I_hlyD"/>
    <property type="match status" value="1"/>
</dbReference>
<feature type="transmembrane region" description="Helical" evidence="9">
    <location>
        <begin position="61"/>
        <end position="79"/>
    </location>
</feature>
<evidence type="ECO:0000256" key="1">
    <source>
        <dbReference type="ARBA" id="ARBA00004377"/>
    </source>
</evidence>
<evidence type="ECO:0000256" key="3">
    <source>
        <dbReference type="ARBA" id="ARBA00022448"/>
    </source>
</evidence>
<keyword evidence="5 9" id="KW-0997">Cell inner membrane</keyword>
<dbReference type="InterPro" id="IPR058982">
    <property type="entry name" value="Beta-barrel_AprE"/>
</dbReference>
<evidence type="ECO:0000313" key="13">
    <source>
        <dbReference type="EMBL" id="TXS89572.1"/>
    </source>
</evidence>
<evidence type="ECO:0000256" key="10">
    <source>
        <dbReference type="SAM" id="Coils"/>
    </source>
</evidence>
<evidence type="ECO:0000256" key="6">
    <source>
        <dbReference type="ARBA" id="ARBA00022692"/>
    </source>
</evidence>
<dbReference type="InterPro" id="IPR006144">
    <property type="entry name" value="Secretion_HlyD_CS"/>
</dbReference>